<dbReference type="SUPFAM" id="SSF54593">
    <property type="entry name" value="Glyoxalase/Bleomycin resistance protein/Dihydroxybiphenyl dioxygenase"/>
    <property type="match status" value="1"/>
</dbReference>
<gene>
    <name evidence="2" type="ORF">SAMN05421833_109207</name>
</gene>
<organism evidence="2 3">
    <name type="scientific">Microbispora rosea</name>
    <dbReference type="NCBI Taxonomy" id="58117"/>
    <lineage>
        <taxon>Bacteria</taxon>
        <taxon>Bacillati</taxon>
        <taxon>Actinomycetota</taxon>
        <taxon>Actinomycetes</taxon>
        <taxon>Streptosporangiales</taxon>
        <taxon>Streptosporangiaceae</taxon>
        <taxon>Microbispora</taxon>
    </lineage>
</organism>
<keyword evidence="3" id="KW-1185">Reference proteome</keyword>
<dbReference type="EMBL" id="FTNI01000009">
    <property type="protein sequence ID" value="SIR47571.1"/>
    <property type="molecule type" value="Genomic_DNA"/>
</dbReference>
<proteinExistence type="predicted"/>
<dbReference type="PROSITE" id="PS51819">
    <property type="entry name" value="VOC"/>
    <property type="match status" value="1"/>
</dbReference>
<evidence type="ECO:0000259" key="1">
    <source>
        <dbReference type="PROSITE" id="PS51819"/>
    </source>
</evidence>
<evidence type="ECO:0000313" key="3">
    <source>
        <dbReference type="Proteomes" id="UP000186096"/>
    </source>
</evidence>
<evidence type="ECO:0000313" key="2">
    <source>
        <dbReference type="EMBL" id="SIR47571.1"/>
    </source>
</evidence>
<dbReference type="Proteomes" id="UP000186096">
    <property type="component" value="Unassembled WGS sequence"/>
</dbReference>
<dbReference type="PANTHER" id="PTHR35908:SF1">
    <property type="entry name" value="CONSERVED PROTEIN"/>
    <property type="match status" value="1"/>
</dbReference>
<accession>A0A1N7B885</accession>
<name>A0A1N7B885_9ACTN</name>
<dbReference type="InterPro" id="IPR041581">
    <property type="entry name" value="Glyoxalase_6"/>
</dbReference>
<dbReference type="STRING" id="58117.SAMN05421833_109207"/>
<feature type="domain" description="VOC" evidence="1">
    <location>
        <begin position="6"/>
        <end position="125"/>
    </location>
</feature>
<dbReference type="Gene3D" id="3.10.180.10">
    <property type="entry name" value="2,3-Dihydroxybiphenyl 1,2-Dioxygenase, domain 1"/>
    <property type="match status" value="1"/>
</dbReference>
<sequence>MTPRMTLTAAVLDAPDARELALFYQRLLGWPIGDDEPGWVTLRPPGGGTGLSFQTEKRYERPVWPAASGEQQMMLHLDIEVDDLGTAGAHAVEAGATLAGHQPQDDVRVYLDPAGHPFCLWIRTG</sequence>
<dbReference type="CDD" id="cd06587">
    <property type="entry name" value="VOC"/>
    <property type="match status" value="1"/>
</dbReference>
<dbReference type="AlphaFoldDB" id="A0A1N7B885"/>
<dbReference type="RefSeq" id="WP_083744267.1">
    <property type="nucleotide sequence ID" value="NZ_CP192071.1"/>
</dbReference>
<dbReference type="InterPro" id="IPR029068">
    <property type="entry name" value="Glyas_Bleomycin-R_OHBP_Dase"/>
</dbReference>
<dbReference type="InterPro" id="IPR037523">
    <property type="entry name" value="VOC_core"/>
</dbReference>
<dbReference type="PANTHER" id="PTHR35908">
    <property type="entry name" value="HYPOTHETICAL FUSION PROTEIN"/>
    <property type="match status" value="1"/>
</dbReference>
<protein>
    <recommendedName>
        <fullName evidence="1">VOC domain-containing protein</fullName>
    </recommendedName>
</protein>
<reference evidence="3" key="1">
    <citation type="submission" date="2017-01" db="EMBL/GenBank/DDBJ databases">
        <authorList>
            <person name="Varghese N."/>
            <person name="Submissions S."/>
        </authorList>
    </citation>
    <scope>NUCLEOTIDE SEQUENCE [LARGE SCALE GENOMIC DNA]</scope>
    <source>
        <strain evidence="3">ATCC 12950</strain>
    </source>
</reference>
<dbReference type="Pfam" id="PF18029">
    <property type="entry name" value="Glyoxalase_6"/>
    <property type="match status" value="1"/>
</dbReference>